<evidence type="ECO:0000313" key="5">
    <source>
        <dbReference type="Proteomes" id="UP000275727"/>
    </source>
</evidence>
<evidence type="ECO:0000313" key="4">
    <source>
        <dbReference type="EMBL" id="RKS86526.1"/>
    </source>
</evidence>
<dbReference type="NCBIfam" id="TIGR02595">
    <property type="entry name" value="PEP_CTERM"/>
    <property type="match status" value="1"/>
</dbReference>
<evidence type="ECO:0000313" key="3">
    <source>
        <dbReference type="EMBL" id="BBE35370.1"/>
    </source>
</evidence>
<dbReference type="Proteomes" id="UP000275727">
    <property type="component" value="Chromosome"/>
</dbReference>
<protein>
    <submittedName>
        <fullName evidence="4">Secreted protein with PEP-CTERM sorting signal</fullName>
    </submittedName>
</protein>
<feature type="chain" id="PRO_5042078591" evidence="1">
    <location>
        <begin position="21"/>
        <end position="225"/>
    </location>
</feature>
<dbReference type="Proteomes" id="UP000276029">
    <property type="component" value="Unassembled WGS sequence"/>
</dbReference>
<accession>A0AAD1D8A6</accession>
<dbReference type="RefSeq" id="WP_121053007.1">
    <property type="nucleotide sequence ID" value="NZ_AP018711.1"/>
</dbReference>
<evidence type="ECO:0000313" key="6">
    <source>
        <dbReference type="Proteomes" id="UP000276029"/>
    </source>
</evidence>
<keyword evidence="6" id="KW-1185">Reference proteome</keyword>
<dbReference type="Pfam" id="PF07589">
    <property type="entry name" value="PEP-CTERM"/>
    <property type="match status" value="1"/>
</dbReference>
<dbReference type="KEGG" id="smic:SmB9_30280"/>
<name>A0AAD1D8A6_SPHMI</name>
<dbReference type="AlphaFoldDB" id="A0AAD1D8A6"/>
<feature type="signal peptide" evidence="1">
    <location>
        <begin position="1"/>
        <end position="20"/>
    </location>
</feature>
<organism evidence="3 5">
    <name type="scientific">Sphingosinicella microcystinivorans</name>
    <dbReference type="NCBI Taxonomy" id="335406"/>
    <lineage>
        <taxon>Bacteria</taxon>
        <taxon>Pseudomonadati</taxon>
        <taxon>Pseudomonadota</taxon>
        <taxon>Alphaproteobacteria</taxon>
        <taxon>Sphingomonadales</taxon>
        <taxon>Sphingosinicellaceae</taxon>
        <taxon>Sphingosinicella</taxon>
    </lineage>
</organism>
<dbReference type="EMBL" id="RBWX01000010">
    <property type="protein sequence ID" value="RKS86526.1"/>
    <property type="molecule type" value="Genomic_DNA"/>
</dbReference>
<evidence type="ECO:0000259" key="2">
    <source>
        <dbReference type="Pfam" id="PF07589"/>
    </source>
</evidence>
<dbReference type="EMBL" id="AP018711">
    <property type="protein sequence ID" value="BBE35370.1"/>
    <property type="molecule type" value="Genomic_DNA"/>
</dbReference>
<reference evidence="4 6" key="2">
    <citation type="submission" date="2018-10" db="EMBL/GenBank/DDBJ databases">
        <title>Genomic Encyclopedia of Type Strains, Phase IV (KMG-IV): sequencing the most valuable type-strain genomes for metagenomic binning, comparative biology and taxonomic classification.</title>
        <authorList>
            <person name="Goeker M."/>
        </authorList>
    </citation>
    <scope>NUCLEOTIDE SEQUENCE [LARGE SCALE GENOMIC DNA]</scope>
    <source>
        <strain evidence="4 6">DSM 19791</strain>
    </source>
</reference>
<evidence type="ECO:0000256" key="1">
    <source>
        <dbReference type="SAM" id="SignalP"/>
    </source>
</evidence>
<gene>
    <name evidence="4" type="ORF">DFR51_3234</name>
    <name evidence="3" type="ORF">SmB9_30280</name>
</gene>
<sequence length="225" mass="23094">MRHFLSVAALAMLVSTGAQAGLVKVSFTGINSSPAAPNVFGTAVPTITGYVIYDDETAGTPFVVNATRSAYNYGGAIKEIGFDLGSGIGGTASGDLGSMQVSDQFTVGQDRLSFNNIFLTPSQTTGEPAGTVRFQVTIGMSGPFSALSTSDLPGVFDPAIFTGQKNFSLFVNRGTGAPPAGAVSFNFNFDSVTVEPFGTDVPEPATLALFGLGAAAIGLRRRKSA</sequence>
<dbReference type="InterPro" id="IPR013424">
    <property type="entry name" value="Ice-binding_C"/>
</dbReference>
<proteinExistence type="predicted"/>
<feature type="domain" description="Ice-binding protein C-terminal" evidence="2">
    <location>
        <begin position="200"/>
        <end position="222"/>
    </location>
</feature>
<keyword evidence="1" id="KW-0732">Signal</keyword>
<reference evidence="3 5" key="1">
    <citation type="submission" date="2018-06" db="EMBL/GenBank/DDBJ databases">
        <title>Complete Genome Sequence of the Microcystin-Degrading Bacterium Sphingosinicella microcystinivorans Strain B-9.</title>
        <authorList>
            <person name="Jin H."/>
            <person name="Nishizawa T."/>
            <person name="Guo Y."/>
            <person name="Nishizawa A."/>
            <person name="Park H."/>
            <person name="Kato H."/>
            <person name="Tsuji K."/>
            <person name="Harada K."/>
        </authorList>
    </citation>
    <scope>NUCLEOTIDE SEQUENCE [LARGE SCALE GENOMIC DNA]</scope>
    <source>
        <strain evidence="3 5">B9</strain>
    </source>
</reference>